<comment type="caution">
    <text evidence="3">The sequence shown here is derived from an EMBL/GenBank/DDBJ whole genome shotgun (WGS) entry which is preliminary data.</text>
</comment>
<dbReference type="SMART" id="SM00028">
    <property type="entry name" value="TPR"/>
    <property type="match status" value="3"/>
</dbReference>
<sequence>MQWSKRVAWAGGILVGLLSAVVYLLSMQRSVPFWDSGEFIAVATILGIPHPPGTPFYVMLGRIATLLPFGSIAERVNGLSAIASALAVVMTYFTTLRLIRLAQGTERKASDEWLAVIGATVGALLLAFSDSFWENATEAEVYSLMSLAQILVFWLGLKWWEAHEKRPLAGPLLMCVYLMWLCVGLHLGVGMLALPLLVMMWLVDRRAALMFGTPVLSALLAPYGLERMAGGIIGLFTIQFIIFAYQRKLNGWLVGAAALAAGIAMTVALGDSEFTPGTAFLALASVVVPLVLLARRHHEGRILALALFLMVAGYSTHLYLPIRAAQHPAINEGDPSNWSRLKDQLERKQYGQTSMFVRRGKVVETQLNKEFWRYFSRQWPLFPGDRLWTVILPLGLGIMGLVWQSRRDRTGFASTGTMFLFSTAGMILFLNFSDSEVRDRDYFFTTGYHWYALWIGMGSAWLMAWVRDSFEAEGAQRVGLAACGAILLAQPVLLARNLWFTHDRSHNFVAHDYAYNMLATLAPNSFIYTNGDNDTFPLWYIQQVEGFRKDVRIVNMSLLNTDWYIFQLRDEEPKVPITLDDATVRLLGPGAVQDENGNILMTNKIMIGHIHEANRAADGGWKKQPYFAVTVPEHGGLDKYFTLEGLVYRVNPDTLGPRADEAKMRQALYETFKYRGLFTADGRWDSTVYKDENASTLTRNYAAAHLELAQLAQQRGDHAESVAELERVERMFPDIVEVMIPLGRFYLDGGDTLRATRLFERMAVRHPMLPDAHYYLGVGRMLQGDLRGALAEFNRAIDLDRGYFYAYLGAYSMLWESGQTEPALQYLQRWLAIRPDDEQVRALYDGHMRQLGRAPSANAPPLPPPQLP</sequence>
<feature type="transmembrane region" description="Helical" evidence="2">
    <location>
        <begin position="7"/>
        <end position="25"/>
    </location>
</feature>
<dbReference type="InterPro" id="IPR021280">
    <property type="entry name" value="TMEM260-like"/>
</dbReference>
<feature type="repeat" description="TPR" evidence="1">
    <location>
        <begin position="770"/>
        <end position="803"/>
    </location>
</feature>
<feature type="transmembrane region" description="Helical" evidence="2">
    <location>
        <begin position="386"/>
        <end position="403"/>
    </location>
</feature>
<feature type="transmembrane region" description="Helical" evidence="2">
    <location>
        <begin position="252"/>
        <end position="270"/>
    </location>
</feature>
<proteinExistence type="predicted"/>
<dbReference type="Proteomes" id="UP000580839">
    <property type="component" value="Unassembled WGS sequence"/>
</dbReference>
<dbReference type="SUPFAM" id="SSF48452">
    <property type="entry name" value="TPR-like"/>
    <property type="match status" value="1"/>
</dbReference>
<feature type="transmembrane region" description="Helical" evidence="2">
    <location>
        <begin position="410"/>
        <end position="430"/>
    </location>
</feature>
<dbReference type="InterPro" id="IPR011990">
    <property type="entry name" value="TPR-like_helical_dom_sf"/>
</dbReference>
<name>A0A849SRB8_UNCEI</name>
<dbReference type="InterPro" id="IPR052724">
    <property type="entry name" value="GT117_domain-containing"/>
</dbReference>
<keyword evidence="2" id="KW-0812">Transmembrane</keyword>
<dbReference type="AlphaFoldDB" id="A0A849SRB8"/>
<organism evidence="3 4">
    <name type="scientific">Eiseniibacteriota bacterium</name>
    <dbReference type="NCBI Taxonomy" id="2212470"/>
    <lineage>
        <taxon>Bacteria</taxon>
        <taxon>Candidatus Eiseniibacteriota</taxon>
    </lineage>
</organism>
<feature type="transmembrane region" description="Helical" evidence="2">
    <location>
        <begin position="141"/>
        <end position="160"/>
    </location>
</feature>
<feature type="transmembrane region" description="Helical" evidence="2">
    <location>
        <begin position="111"/>
        <end position="129"/>
    </location>
</feature>
<dbReference type="EMBL" id="JABFRW010000178">
    <property type="protein sequence ID" value="NOT35164.1"/>
    <property type="molecule type" value="Genomic_DNA"/>
</dbReference>
<keyword evidence="2" id="KW-1133">Transmembrane helix</keyword>
<dbReference type="PANTHER" id="PTHR16214">
    <property type="entry name" value="TRANSMEMBRANE PROTEIN 260"/>
    <property type="match status" value="1"/>
</dbReference>
<protein>
    <submittedName>
        <fullName evidence="3">DUF2723 domain-containing protein</fullName>
    </submittedName>
</protein>
<dbReference type="Pfam" id="PF11028">
    <property type="entry name" value="TMEM260-like"/>
    <property type="match status" value="1"/>
</dbReference>
<feature type="transmembrane region" description="Helical" evidence="2">
    <location>
        <begin position="302"/>
        <end position="320"/>
    </location>
</feature>
<evidence type="ECO:0000313" key="4">
    <source>
        <dbReference type="Proteomes" id="UP000580839"/>
    </source>
</evidence>
<feature type="transmembrane region" description="Helical" evidence="2">
    <location>
        <begin position="276"/>
        <end position="295"/>
    </location>
</feature>
<feature type="transmembrane region" description="Helical" evidence="2">
    <location>
        <begin position="79"/>
        <end position="99"/>
    </location>
</feature>
<feature type="transmembrane region" description="Helical" evidence="2">
    <location>
        <begin position="172"/>
        <end position="203"/>
    </location>
</feature>
<dbReference type="PANTHER" id="PTHR16214:SF3">
    <property type="entry name" value="TRANSMEMBRANE PROTEIN 260"/>
    <property type="match status" value="1"/>
</dbReference>
<dbReference type="Pfam" id="PF14559">
    <property type="entry name" value="TPR_19"/>
    <property type="match status" value="1"/>
</dbReference>
<feature type="transmembrane region" description="Helical" evidence="2">
    <location>
        <begin position="478"/>
        <end position="499"/>
    </location>
</feature>
<evidence type="ECO:0000313" key="3">
    <source>
        <dbReference type="EMBL" id="NOT35164.1"/>
    </source>
</evidence>
<keyword evidence="2" id="KW-0472">Membrane</keyword>
<accession>A0A849SRB8</accession>
<evidence type="ECO:0000256" key="2">
    <source>
        <dbReference type="SAM" id="Phobius"/>
    </source>
</evidence>
<feature type="transmembrane region" description="Helical" evidence="2">
    <location>
        <begin position="223"/>
        <end position="245"/>
    </location>
</feature>
<dbReference type="Pfam" id="PF13432">
    <property type="entry name" value="TPR_16"/>
    <property type="match status" value="1"/>
</dbReference>
<reference evidence="3 4" key="1">
    <citation type="submission" date="2020-04" db="EMBL/GenBank/DDBJ databases">
        <title>Metagenomic profiling of ammonia- and methane-oxidizing microorganisms in a Dutch drinking water treatment plant.</title>
        <authorList>
            <person name="Poghosyan L."/>
            <person name="Leucker S."/>
        </authorList>
    </citation>
    <scope>NUCLEOTIDE SEQUENCE [LARGE SCALE GENOMIC DNA]</scope>
    <source>
        <strain evidence="3">S-RSF-IL-03</strain>
    </source>
</reference>
<feature type="transmembrane region" description="Helical" evidence="2">
    <location>
        <begin position="450"/>
        <end position="466"/>
    </location>
</feature>
<gene>
    <name evidence="3" type="ORF">HOP12_13540</name>
</gene>
<evidence type="ECO:0000256" key="1">
    <source>
        <dbReference type="PROSITE-ProRule" id="PRU00339"/>
    </source>
</evidence>
<dbReference type="Gene3D" id="1.25.40.10">
    <property type="entry name" value="Tetratricopeptide repeat domain"/>
    <property type="match status" value="1"/>
</dbReference>
<dbReference type="PROSITE" id="PS50005">
    <property type="entry name" value="TPR"/>
    <property type="match status" value="1"/>
</dbReference>
<dbReference type="InterPro" id="IPR019734">
    <property type="entry name" value="TPR_rpt"/>
</dbReference>
<keyword evidence="1" id="KW-0802">TPR repeat</keyword>